<dbReference type="InterPro" id="IPR006542">
    <property type="entry name" value="DUF1093"/>
</dbReference>
<dbReference type="Pfam" id="PF06486">
    <property type="entry name" value="DUF1093"/>
    <property type="match status" value="1"/>
</dbReference>
<dbReference type="Proteomes" id="UP000051789">
    <property type="component" value="Unassembled WGS sequence"/>
</dbReference>
<gene>
    <name evidence="1" type="ORF">FD19_GL000831</name>
</gene>
<name>A0A0R2CI23_9LACO</name>
<accession>A0A0R2CI23</accession>
<dbReference type="InterPro" id="IPR036166">
    <property type="entry name" value="YxeA-like_sf"/>
</dbReference>
<evidence type="ECO:0000313" key="2">
    <source>
        <dbReference type="Proteomes" id="UP000051789"/>
    </source>
</evidence>
<dbReference type="Gene3D" id="2.40.50.480">
    <property type="match status" value="1"/>
</dbReference>
<evidence type="ECO:0000313" key="1">
    <source>
        <dbReference type="EMBL" id="KRM87331.1"/>
    </source>
</evidence>
<dbReference type="STRING" id="1423810.FD19_GL000831"/>
<dbReference type="EMBL" id="AYZK01000002">
    <property type="protein sequence ID" value="KRM87331.1"/>
    <property type="molecule type" value="Genomic_DNA"/>
</dbReference>
<organism evidence="1 2">
    <name type="scientific">Lacticaseibacillus thailandensis DSM 22698 = JCM 13996</name>
    <dbReference type="NCBI Taxonomy" id="1423810"/>
    <lineage>
        <taxon>Bacteria</taxon>
        <taxon>Bacillati</taxon>
        <taxon>Bacillota</taxon>
        <taxon>Bacilli</taxon>
        <taxon>Lactobacillales</taxon>
        <taxon>Lactobacillaceae</taxon>
        <taxon>Lacticaseibacillus</taxon>
    </lineage>
</organism>
<dbReference type="AlphaFoldDB" id="A0A0R2CI23"/>
<dbReference type="SUPFAM" id="SSF159121">
    <property type="entry name" value="BC4932-like"/>
    <property type="match status" value="1"/>
</dbReference>
<dbReference type="PATRIC" id="fig|1423810.4.peg.859"/>
<protein>
    <recommendedName>
        <fullName evidence="3">DUF1093 domain-containing protein</fullName>
    </recommendedName>
</protein>
<evidence type="ECO:0008006" key="3">
    <source>
        <dbReference type="Google" id="ProtNLM"/>
    </source>
</evidence>
<reference evidence="1 2" key="1">
    <citation type="journal article" date="2015" name="Genome Announc.">
        <title>Expanding the biotechnology potential of lactobacilli through comparative genomics of 213 strains and associated genera.</title>
        <authorList>
            <person name="Sun Z."/>
            <person name="Harris H.M."/>
            <person name="McCann A."/>
            <person name="Guo C."/>
            <person name="Argimon S."/>
            <person name="Zhang W."/>
            <person name="Yang X."/>
            <person name="Jeffery I.B."/>
            <person name="Cooney J.C."/>
            <person name="Kagawa T.F."/>
            <person name="Liu W."/>
            <person name="Song Y."/>
            <person name="Salvetti E."/>
            <person name="Wrobel A."/>
            <person name="Rasinkangas P."/>
            <person name="Parkhill J."/>
            <person name="Rea M.C."/>
            <person name="O'Sullivan O."/>
            <person name="Ritari J."/>
            <person name="Douillard F.P."/>
            <person name="Paul Ross R."/>
            <person name="Yang R."/>
            <person name="Briner A.E."/>
            <person name="Felis G.E."/>
            <person name="de Vos W.M."/>
            <person name="Barrangou R."/>
            <person name="Klaenhammer T.R."/>
            <person name="Caufield P.W."/>
            <person name="Cui Y."/>
            <person name="Zhang H."/>
            <person name="O'Toole P.W."/>
        </authorList>
    </citation>
    <scope>NUCLEOTIDE SEQUENCE [LARGE SCALE GENOMIC DNA]</scope>
    <source>
        <strain evidence="1 2">DSM 22698</strain>
    </source>
</reference>
<comment type="caution">
    <text evidence="1">The sequence shown here is derived from an EMBL/GenBank/DDBJ whole genome shotgun (WGS) entry which is preliminary data.</text>
</comment>
<sequence>MEERNMKKIIWAVIAVVIIGGAGAVGLSEYLNVYRAQTAYAVVPPTPRKTITRGSDGKKITDSQGRQEYSYNHTFKWVMVDGQKRTVAFEQSGVHPTPFKPGSYVKAEVSKTRVTKGPFSVGWQKIPAKVRAQLK</sequence>
<dbReference type="OrthoDB" id="2146259at2"/>
<keyword evidence="2" id="KW-1185">Reference proteome</keyword>
<proteinExistence type="predicted"/>